<protein>
    <submittedName>
        <fullName evidence="2">Uncharacterized protein</fullName>
    </submittedName>
</protein>
<keyword evidence="3" id="KW-1185">Reference proteome</keyword>
<dbReference type="OrthoDB" id="1905256at2759"/>
<gene>
    <name evidence="2" type="ORF">EZV62_011903</name>
</gene>
<keyword evidence="1" id="KW-0472">Membrane</keyword>
<feature type="transmembrane region" description="Helical" evidence="1">
    <location>
        <begin position="150"/>
        <end position="172"/>
    </location>
</feature>
<evidence type="ECO:0000313" key="3">
    <source>
        <dbReference type="Proteomes" id="UP000323000"/>
    </source>
</evidence>
<dbReference type="PANTHER" id="PTHR48473">
    <property type="entry name" value="TIR DOMAIN-CONTAINING PROTEIN"/>
    <property type="match status" value="1"/>
</dbReference>
<evidence type="ECO:0000313" key="2">
    <source>
        <dbReference type="EMBL" id="TXG64909.1"/>
    </source>
</evidence>
<evidence type="ECO:0000256" key="1">
    <source>
        <dbReference type="SAM" id="Phobius"/>
    </source>
</evidence>
<organism evidence="2 3">
    <name type="scientific">Acer yangbiense</name>
    <dbReference type="NCBI Taxonomy" id="1000413"/>
    <lineage>
        <taxon>Eukaryota</taxon>
        <taxon>Viridiplantae</taxon>
        <taxon>Streptophyta</taxon>
        <taxon>Embryophyta</taxon>
        <taxon>Tracheophyta</taxon>
        <taxon>Spermatophyta</taxon>
        <taxon>Magnoliopsida</taxon>
        <taxon>eudicotyledons</taxon>
        <taxon>Gunneridae</taxon>
        <taxon>Pentapetalae</taxon>
        <taxon>rosids</taxon>
        <taxon>malvids</taxon>
        <taxon>Sapindales</taxon>
        <taxon>Sapindaceae</taxon>
        <taxon>Hippocastanoideae</taxon>
        <taxon>Acereae</taxon>
        <taxon>Acer</taxon>
    </lineage>
</organism>
<dbReference type="PANTHER" id="PTHR48473:SF1">
    <property type="entry name" value="TIR DOMAIN-CONTAINING PROTEIN"/>
    <property type="match status" value="1"/>
</dbReference>
<dbReference type="Proteomes" id="UP000323000">
    <property type="component" value="Chromosome 4"/>
</dbReference>
<keyword evidence="1" id="KW-1133">Transmembrane helix</keyword>
<keyword evidence="1" id="KW-0812">Transmembrane</keyword>
<proteinExistence type="predicted"/>
<dbReference type="AlphaFoldDB" id="A0A5C7I809"/>
<comment type="caution">
    <text evidence="2">The sequence shown here is derived from an EMBL/GenBank/DDBJ whole genome shotgun (WGS) entry which is preliminary data.</text>
</comment>
<sequence>MENGALPQRAKSVIDNVNYNRPVDPLGFYFSWKLQFGNGEEINVSNVKTFLEKSQAWGLMLSFQNLLHLVWVYANANSAGAMPENRLVGFVYPDANSNAAGDSHGCVLVEGLILPNGRVEGVELEGYIRMAICNHQLLPGGSSVHKPNPLYAPLAMIFSFGGMLICIVELVFKGRTQKVSWRWKEKLPWFYYPSQQSHQLPFGTFKDIIGFVSALCQCFVTAINFIGDNYKPIKISVWPKLLENP</sequence>
<dbReference type="EMBL" id="VAHF01000004">
    <property type="protein sequence ID" value="TXG64909.1"/>
    <property type="molecule type" value="Genomic_DNA"/>
</dbReference>
<reference evidence="3" key="1">
    <citation type="journal article" date="2019" name="Gigascience">
        <title>De novo genome assembly of the endangered Acer yangbiense, a plant species with extremely small populations endemic to Yunnan Province, China.</title>
        <authorList>
            <person name="Yang J."/>
            <person name="Wariss H.M."/>
            <person name="Tao L."/>
            <person name="Zhang R."/>
            <person name="Yun Q."/>
            <person name="Hollingsworth P."/>
            <person name="Dao Z."/>
            <person name="Luo G."/>
            <person name="Guo H."/>
            <person name="Ma Y."/>
            <person name="Sun W."/>
        </authorList>
    </citation>
    <scope>NUCLEOTIDE SEQUENCE [LARGE SCALE GENOMIC DNA]</scope>
    <source>
        <strain evidence="3">cv. Malutang</strain>
    </source>
</reference>
<accession>A0A5C7I809</accession>
<name>A0A5C7I809_9ROSI</name>